<reference evidence="6" key="1">
    <citation type="submission" date="2016-11" db="EMBL/GenBank/DDBJ databases">
        <authorList>
            <person name="Varghese N."/>
            <person name="Submissions S."/>
        </authorList>
    </citation>
    <scope>NUCLEOTIDE SEQUENCE [LARGE SCALE GENOMIC DNA]</scope>
    <source>
        <strain evidence="6">DSM 21264</strain>
    </source>
</reference>
<feature type="chain" id="PRO_5012025024" evidence="4">
    <location>
        <begin position="23"/>
        <end position="334"/>
    </location>
</feature>
<sequence>MFKPFTLLTVSILAATSFNAAASEGCDPGETVIKFSHVTNTDKHPKGIAAALLAKRVNKEMDGKVCMEVFPNSTLYDDNKVLEALLNGDVQLAAPSLSKFEKFTKKYRIFDLPFLFDDVAAVDRFQNSAAGDKLKNSMKRRGLQGLAFWHNGMKQLSANKPLIYPKDAKGLKFRVQASDVLVAQFEQLGANPQKMSFKEVYGGLQSGVIDGQENTWSNIYGKKFFEVQDGITETNHGILDYLVVTSTKFWDNLPDDVRNQFAQILKDVTATRNAESTKVNLTNRQNIIDAGGVVRTLTPAQREQWVEALKPVWKKFEKNIGHDLIEDALAANKK</sequence>
<dbReference type="InterPro" id="IPR018389">
    <property type="entry name" value="DctP_fam"/>
</dbReference>
<evidence type="ECO:0000256" key="1">
    <source>
        <dbReference type="ARBA" id="ARBA00009023"/>
    </source>
</evidence>
<dbReference type="InterPro" id="IPR038404">
    <property type="entry name" value="TRAP_DctP_sf"/>
</dbReference>
<evidence type="ECO:0000313" key="6">
    <source>
        <dbReference type="Proteomes" id="UP000184159"/>
    </source>
</evidence>
<dbReference type="AlphaFoldDB" id="A0A1M5DQE0"/>
<dbReference type="GO" id="GO:0055085">
    <property type="term" value="P:transmembrane transport"/>
    <property type="evidence" value="ECO:0007669"/>
    <property type="project" value="InterPro"/>
</dbReference>
<gene>
    <name evidence="5" type="ORF">SAMN02745781_02930</name>
</gene>
<keyword evidence="3 4" id="KW-0732">Signal</keyword>
<comment type="similarity">
    <text evidence="1">Belongs to the bacterial solute-binding protein 7 family.</text>
</comment>
<dbReference type="FunFam" id="3.40.190.170:FF:000001">
    <property type="entry name" value="TRAP dicarboxylate transporter, DctP subunit"/>
    <property type="match status" value="1"/>
</dbReference>
<keyword evidence="2" id="KW-0813">Transport</keyword>
<name>A0A1M5DQE0_VIBGA</name>
<protein>
    <submittedName>
        <fullName evidence="5">C4-dicarboxylate-binding protein DctP</fullName>
    </submittedName>
</protein>
<dbReference type="EMBL" id="FQUH01000015">
    <property type="protein sequence ID" value="SHF69183.1"/>
    <property type="molecule type" value="Genomic_DNA"/>
</dbReference>
<feature type="signal peptide" evidence="4">
    <location>
        <begin position="1"/>
        <end position="22"/>
    </location>
</feature>
<proteinExistence type="inferred from homology"/>
<evidence type="ECO:0000256" key="2">
    <source>
        <dbReference type="ARBA" id="ARBA00022448"/>
    </source>
</evidence>
<organism evidence="5 6">
    <name type="scientific">Vibrio gazogenes DSM 21264 = NBRC 103151</name>
    <dbReference type="NCBI Taxonomy" id="1123492"/>
    <lineage>
        <taxon>Bacteria</taxon>
        <taxon>Pseudomonadati</taxon>
        <taxon>Pseudomonadota</taxon>
        <taxon>Gammaproteobacteria</taxon>
        <taxon>Vibrionales</taxon>
        <taxon>Vibrionaceae</taxon>
        <taxon>Vibrio</taxon>
    </lineage>
</organism>
<dbReference type="Pfam" id="PF03480">
    <property type="entry name" value="DctP"/>
    <property type="match status" value="1"/>
</dbReference>
<dbReference type="CDD" id="cd13674">
    <property type="entry name" value="PBP2_TRAP_SBP_like_1"/>
    <property type="match status" value="1"/>
</dbReference>
<evidence type="ECO:0000256" key="3">
    <source>
        <dbReference type="ARBA" id="ARBA00022729"/>
    </source>
</evidence>
<keyword evidence="6" id="KW-1185">Reference proteome</keyword>
<dbReference type="NCBIfam" id="TIGR00787">
    <property type="entry name" value="dctP"/>
    <property type="match status" value="1"/>
</dbReference>
<dbReference type="PANTHER" id="PTHR33376:SF7">
    <property type="entry name" value="C4-DICARBOXYLATE-BINDING PROTEIN DCTB"/>
    <property type="match status" value="1"/>
</dbReference>
<evidence type="ECO:0000313" key="5">
    <source>
        <dbReference type="EMBL" id="SHF69183.1"/>
    </source>
</evidence>
<dbReference type="NCBIfam" id="NF037995">
    <property type="entry name" value="TRAP_S1"/>
    <property type="match status" value="1"/>
</dbReference>
<dbReference type="InterPro" id="IPR004682">
    <property type="entry name" value="TRAP_DctP"/>
</dbReference>
<evidence type="ECO:0000256" key="4">
    <source>
        <dbReference type="SAM" id="SignalP"/>
    </source>
</evidence>
<dbReference type="GO" id="GO:0030288">
    <property type="term" value="C:outer membrane-bounded periplasmic space"/>
    <property type="evidence" value="ECO:0007669"/>
    <property type="project" value="InterPro"/>
</dbReference>
<dbReference type="RefSeq" id="WP_072960905.1">
    <property type="nucleotide sequence ID" value="NZ_FQUH01000015.1"/>
</dbReference>
<dbReference type="PANTHER" id="PTHR33376">
    <property type="match status" value="1"/>
</dbReference>
<dbReference type="GO" id="GO:0015740">
    <property type="term" value="P:C4-dicarboxylate transport"/>
    <property type="evidence" value="ECO:0007669"/>
    <property type="project" value="TreeGrafter"/>
</dbReference>
<accession>A0A1M5DQE0</accession>
<dbReference type="Proteomes" id="UP000184159">
    <property type="component" value="Unassembled WGS sequence"/>
</dbReference>
<dbReference type="Gene3D" id="3.40.190.170">
    <property type="entry name" value="Bacterial extracellular solute-binding protein, family 7"/>
    <property type="match status" value="1"/>
</dbReference>
<dbReference type="PIRSF" id="PIRSF006470">
    <property type="entry name" value="DctB"/>
    <property type="match status" value="1"/>
</dbReference>